<dbReference type="Pfam" id="PF13589">
    <property type="entry name" value="HATPase_c_3"/>
    <property type="match status" value="1"/>
</dbReference>
<dbReference type="EMBL" id="QCYH01000024">
    <property type="protein sequence ID" value="PVA08601.1"/>
    <property type="molecule type" value="Genomic_DNA"/>
</dbReference>
<organism evidence="1 2">
    <name type="scientific">Pelagivirga sediminicola</name>
    <dbReference type="NCBI Taxonomy" id="2170575"/>
    <lineage>
        <taxon>Bacteria</taxon>
        <taxon>Pseudomonadati</taxon>
        <taxon>Pseudomonadota</taxon>
        <taxon>Alphaproteobacteria</taxon>
        <taxon>Rhodobacterales</taxon>
        <taxon>Paracoccaceae</taxon>
        <taxon>Pelagivirga</taxon>
    </lineage>
</organism>
<keyword evidence="1" id="KW-0067">ATP-binding</keyword>
<dbReference type="Proteomes" id="UP000244446">
    <property type="component" value="Unassembled WGS sequence"/>
</dbReference>
<comment type="caution">
    <text evidence="1">The sequence shown here is derived from an EMBL/GenBank/DDBJ whole genome shotgun (WGS) entry which is preliminary data.</text>
</comment>
<dbReference type="SUPFAM" id="SSF55874">
    <property type="entry name" value="ATPase domain of HSP90 chaperone/DNA topoisomerase II/histidine kinase"/>
    <property type="match status" value="1"/>
</dbReference>
<dbReference type="AlphaFoldDB" id="A0A2T7G2E9"/>
<accession>A0A2T7G2E9</accession>
<dbReference type="Gene3D" id="3.30.565.10">
    <property type="entry name" value="Histidine kinase-like ATPase, C-terminal domain"/>
    <property type="match status" value="1"/>
</dbReference>
<dbReference type="GO" id="GO:0005524">
    <property type="term" value="F:ATP binding"/>
    <property type="evidence" value="ECO:0007669"/>
    <property type="project" value="UniProtKB-KW"/>
</dbReference>
<dbReference type="InterPro" id="IPR036890">
    <property type="entry name" value="HATPase_C_sf"/>
</dbReference>
<keyword evidence="1" id="KW-0547">Nucleotide-binding</keyword>
<reference evidence="1 2" key="1">
    <citation type="submission" date="2018-04" db="EMBL/GenBank/DDBJ databases">
        <title>Pelagivirga bohaiensis gen. nov., sp. nov., a bacterium isolated from the Bohai Sea.</title>
        <authorList>
            <person name="Ji X."/>
        </authorList>
    </citation>
    <scope>NUCLEOTIDE SEQUENCE [LARGE SCALE GENOMIC DNA]</scope>
    <source>
        <strain evidence="1 2">BH-SD19</strain>
    </source>
</reference>
<evidence type="ECO:0000313" key="1">
    <source>
        <dbReference type="EMBL" id="PVA08601.1"/>
    </source>
</evidence>
<proteinExistence type="predicted"/>
<keyword evidence="2" id="KW-1185">Reference proteome</keyword>
<evidence type="ECO:0000313" key="2">
    <source>
        <dbReference type="Proteomes" id="UP000244446"/>
    </source>
</evidence>
<dbReference type="OrthoDB" id="9816482at2"/>
<protein>
    <submittedName>
        <fullName evidence="1">ATP-binding protein</fullName>
    </submittedName>
</protein>
<name>A0A2T7G2E9_9RHOB</name>
<gene>
    <name evidence="1" type="ORF">DC366_18340</name>
</gene>
<sequence>MFLSDLFENVPLTYDPRFLEDHAGSIIKDPTTALVELVANAWDAYATRVDITWPSDTQAFEIKDNGKGMTEEELNARWRRFNYNRVSELGELTDPPEDLPGHRPRRAFGRNGKGRYAAFCFSSPFDVEIGKDGLKCRFRLNRTPHLPLPFSIEKIHEEENQWRGFHILGQEERPVGMSADMARSVLSTRFLTNPEFEVYVEGQKVTFADLPEHGVETIPVQINTENSVEMIVIDSEKTDRTTKQHGIAWWVNKRLVGECNWRNFEDQSVLDGRREEAKRYTFILKADHLKPDVLADWSGFKPDSANWHSTRSACEDAVRAKLLDLTAAKRAQTKSEWIEGHANLRRSLPKRSQVKLSDTMDALMEKCPSLGSTQVQQVMDVLANMELAESQYALLEKMQSMKPEDLDNWNDILDRWTTELAKEALDEIEKRLRVLADLAAKTSDKATDEVQELQPLFERSLWIFGPQFESIEFTSNKGITTVIRELFGGEEKAETIRPDFVVMPDSSIGFYSRPGYDDDGDQTSCAVLSIVELKKPGVALGSKEKDQVWKYVKALEQRGYISRYTKVFGHVLGDRIAAGEDEPRKEWSDNVVIKPWLYANFISQGEKRMFQLKDKLANAPFLQEYIESKPLAPEQASLLDAVGHS</sequence>
<dbReference type="RefSeq" id="WP_108693628.1">
    <property type="nucleotide sequence ID" value="NZ_QCYH01000024.1"/>
</dbReference>